<sequence length="433" mass="46287">MPLSFHAALLLAGVAVPHARAQEVYGPPAADIGPQNLPPPATIPAELDRAAALAVTTHPIVNAAEAESEALDAELRGARWLRYPNLGVEALAATRGSNFADRDGLTANIVAEQPLWSGGRISGEIDSANAAARAGRERIGEAARQITIDVTTAYYQQVLGEERIGVLTDSLEQHRILVGSIERRVAQEVSPQVDLTLARSRVAQIELELAGARELQDRARARLLQLTGGVPVVPVLPPPVSAEAMPLLEQAVADGLQCSPTLQALLSQVDAAEARRRVARGELLPQVLFQLSQNEIIGARAALVVRAETGSGLSRLAAIDSAEARIARAFAEFGQAERELREQLQTDYVQLRAAQDRIAYGAFAADTAADLIESYQRQFIAGRRSWLDVMNAVREAANARLSESEARVTAATSAARILALSCRWGPMPTGNTQ</sequence>
<dbReference type="PANTHER" id="PTHR30026">
    <property type="entry name" value="OUTER MEMBRANE PROTEIN TOLC"/>
    <property type="match status" value="1"/>
</dbReference>
<feature type="chain" id="PRO_5002068735" description="Transporter" evidence="8">
    <location>
        <begin position="22"/>
        <end position="433"/>
    </location>
</feature>
<evidence type="ECO:0000256" key="7">
    <source>
        <dbReference type="ARBA" id="ARBA00023237"/>
    </source>
</evidence>
<reference evidence="9 10" key="1">
    <citation type="submission" date="2014-11" db="EMBL/GenBank/DDBJ databases">
        <title>Draft genome sequence of Kirrobacter mercurialis.</title>
        <authorList>
            <person name="Coil D.A."/>
            <person name="Eisen J.A."/>
        </authorList>
    </citation>
    <scope>NUCLEOTIDE SEQUENCE [LARGE SCALE GENOMIC DNA]</scope>
    <source>
        <strain evidence="9 10">Coronado</strain>
    </source>
</reference>
<proteinExistence type="inferred from homology"/>
<dbReference type="EMBL" id="JTDN01000001">
    <property type="protein sequence ID" value="KHL25308.1"/>
    <property type="molecule type" value="Genomic_DNA"/>
</dbReference>
<keyword evidence="4" id="KW-1134">Transmembrane beta strand</keyword>
<name>A0A0B2BUQ3_9SPHN</name>
<evidence type="ECO:0000256" key="6">
    <source>
        <dbReference type="ARBA" id="ARBA00023136"/>
    </source>
</evidence>
<dbReference type="SUPFAM" id="SSF56954">
    <property type="entry name" value="Outer membrane efflux proteins (OEP)"/>
    <property type="match status" value="1"/>
</dbReference>
<keyword evidence="3" id="KW-0813">Transport</keyword>
<evidence type="ECO:0000256" key="5">
    <source>
        <dbReference type="ARBA" id="ARBA00022692"/>
    </source>
</evidence>
<dbReference type="Gene3D" id="1.20.1600.10">
    <property type="entry name" value="Outer membrane efflux proteins (OEP)"/>
    <property type="match status" value="1"/>
</dbReference>
<evidence type="ECO:0000256" key="3">
    <source>
        <dbReference type="ARBA" id="ARBA00022448"/>
    </source>
</evidence>
<feature type="signal peptide" evidence="8">
    <location>
        <begin position="1"/>
        <end position="21"/>
    </location>
</feature>
<evidence type="ECO:0000256" key="8">
    <source>
        <dbReference type="SAM" id="SignalP"/>
    </source>
</evidence>
<keyword evidence="10" id="KW-1185">Reference proteome</keyword>
<dbReference type="GO" id="GO:0015562">
    <property type="term" value="F:efflux transmembrane transporter activity"/>
    <property type="evidence" value="ECO:0007669"/>
    <property type="project" value="InterPro"/>
</dbReference>
<dbReference type="GO" id="GO:1990281">
    <property type="term" value="C:efflux pump complex"/>
    <property type="evidence" value="ECO:0007669"/>
    <property type="project" value="TreeGrafter"/>
</dbReference>
<dbReference type="AlphaFoldDB" id="A0A0B2BUQ3"/>
<keyword evidence="6" id="KW-0472">Membrane</keyword>
<evidence type="ECO:0000256" key="2">
    <source>
        <dbReference type="ARBA" id="ARBA00007613"/>
    </source>
</evidence>
<dbReference type="Pfam" id="PF02321">
    <property type="entry name" value="OEP"/>
    <property type="match status" value="2"/>
</dbReference>
<dbReference type="InterPro" id="IPR003423">
    <property type="entry name" value="OMP_efflux"/>
</dbReference>
<dbReference type="PANTHER" id="PTHR30026:SF22">
    <property type="entry name" value="OUTER MEMBRANE EFFLUX PROTEIN"/>
    <property type="match status" value="1"/>
</dbReference>
<dbReference type="GO" id="GO:0015288">
    <property type="term" value="F:porin activity"/>
    <property type="evidence" value="ECO:0007669"/>
    <property type="project" value="TreeGrafter"/>
</dbReference>
<dbReference type="STRING" id="1572751.PK98_00785"/>
<evidence type="ECO:0000313" key="10">
    <source>
        <dbReference type="Proteomes" id="UP000030988"/>
    </source>
</evidence>
<comment type="similarity">
    <text evidence="2">Belongs to the outer membrane factor (OMF) (TC 1.B.17) family.</text>
</comment>
<comment type="caution">
    <text evidence="9">The sequence shown here is derived from an EMBL/GenBank/DDBJ whole genome shotgun (WGS) entry which is preliminary data.</text>
</comment>
<keyword evidence="7" id="KW-0998">Cell outer membrane</keyword>
<accession>A0A0B2BUQ3</accession>
<comment type="subcellular location">
    <subcellularLocation>
        <location evidence="1">Cell outer membrane</location>
    </subcellularLocation>
</comment>
<gene>
    <name evidence="9" type="ORF">PK98_00785</name>
</gene>
<keyword evidence="8" id="KW-0732">Signal</keyword>
<evidence type="ECO:0000313" key="9">
    <source>
        <dbReference type="EMBL" id="KHL25308.1"/>
    </source>
</evidence>
<dbReference type="GO" id="GO:0009279">
    <property type="term" value="C:cell outer membrane"/>
    <property type="evidence" value="ECO:0007669"/>
    <property type="project" value="UniProtKB-SubCell"/>
</dbReference>
<dbReference type="Proteomes" id="UP000030988">
    <property type="component" value="Unassembled WGS sequence"/>
</dbReference>
<protein>
    <recommendedName>
        <fullName evidence="11">Transporter</fullName>
    </recommendedName>
</protein>
<evidence type="ECO:0008006" key="11">
    <source>
        <dbReference type="Google" id="ProtNLM"/>
    </source>
</evidence>
<evidence type="ECO:0000256" key="4">
    <source>
        <dbReference type="ARBA" id="ARBA00022452"/>
    </source>
</evidence>
<evidence type="ECO:0000256" key="1">
    <source>
        <dbReference type="ARBA" id="ARBA00004442"/>
    </source>
</evidence>
<keyword evidence="5" id="KW-0812">Transmembrane</keyword>
<dbReference type="InterPro" id="IPR051906">
    <property type="entry name" value="TolC-like"/>
</dbReference>
<organism evidence="9 10">
    <name type="scientific">Croceibacterium mercuriale</name>
    <dbReference type="NCBI Taxonomy" id="1572751"/>
    <lineage>
        <taxon>Bacteria</taxon>
        <taxon>Pseudomonadati</taxon>
        <taxon>Pseudomonadota</taxon>
        <taxon>Alphaproteobacteria</taxon>
        <taxon>Sphingomonadales</taxon>
        <taxon>Erythrobacteraceae</taxon>
        <taxon>Croceibacterium</taxon>
    </lineage>
</organism>